<gene>
    <name evidence="1" type="ORF">AN619_06610</name>
</gene>
<reference evidence="1 2" key="1">
    <citation type="submission" date="2015-12" db="EMBL/GenBank/DDBJ databases">
        <title>Draft genome sequence of the thermoanaerobe Thermotalea metallivorans, an isolate from the runoff channel of the Great Artesian Basin, Australia.</title>
        <authorList>
            <person name="Patel B.K."/>
        </authorList>
    </citation>
    <scope>NUCLEOTIDE SEQUENCE [LARGE SCALE GENOMIC DNA]</scope>
    <source>
        <strain evidence="1 2">B2-1</strain>
    </source>
</reference>
<dbReference type="EMBL" id="LOEE01000019">
    <property type="protein sequence ID" value="KXG77131.1"/>
    <property type="molecule type" value="Genomic_DNA"/>
</dbReference>
<name>A0A140L9A6_9FIRM</name>
<sequence>MFNKFPIKEKMHIHSLDGELREATILKRLGDNDYLAEYNGVKCHAIYNPFVNKFYVDDKYGVIRDKMPGRDEPCR</sequence>
<comment type="caution">
    <text evidence="1">The sequence shown here is derived from an EMBL/GenBank/DDBJ whole genome shotgun (WGS) entry which is preliminary data.</text>
</comment>
<dbReference type="RefSeq" id="WP_068555044.1">
    <property type="nucleotide sequence ID" value="NZ_LOEE01000019.1"/>
</dbReference>
<organism evidence="1 2">
    <name type="scientific">Thermotalea metallivorans</name>
    <dbReference type="NCBI Taxonomy" id="520762"/>
    <lineage>
        <taxon>Bacteria</taxon>
        <taxon>Bacillati</taxon>
        <taxon>Bacillota</taxon>
        <taxon>Clostridia</taxon>
        <taxon>Peptostreptococcales</taxon>
        <taxon>Thermotaleaceae</taxon>
        <taxon>Thermotalea</taxon>
    </lineage>
</organism>
<proteinExistence type="predicted"/>
<evidence type="ECO:0000313" key="1">
    <source>
        <dbReference type="EMBL" id="KXG77131.1"/>
    </source>
</evidence>
<accession>A0A140L9A6</accession>
<dbReference type="OrthoDB" id="1858262at2"/>
<dbReference type="STRING" id="520762.AN619_06610"/>
<dbReference type="PATRIC" id="fig|520762.4.peg.740"/>
<protein>
    <submittedName>
        <fullName evidence="1">Uncharacterized protein</fullName>
    </submittedName>
</protein>
<dbReference type="AlphaFoldDB" id="A0A140L9A6"/>
<evidence type="ECO:0000313" key="2">
    <source>
        <dbReference type="Proteomes" id="UP000070456"/>
    </source>
</evidence>
<dbReference type="Proteomes" id="UP000070456">
    <property type="component" value="Unassembled WGS sequence"/>
</dbReference>
<keyword evidence="2" id="KW-1185">Reference proteome</keyword>